<gene>
    <name evidence="1" type="ORF">Tco_1006046</name>
</gene>
<sequence length="113" mass="12009">MAAWIIEKALEVALAGLKALAPGLLAKAAELLAKAAPKVVREAVAQALTKLADTAMKGKEVAKSAQTQEMGRSYMKWQAIQVERRHRCRGMKSGDGVGSGKHSVDRIVALLST</sequence>
<proteinExistence type="predicted"/>
<evidence type="ECO:0000313" key="1">
    <source>
        <dbReference type="EMBL" id="GJT62513.1"/>
    </source>
</evidence>
<dbReference type="EMBL" id="BQNB010017383">
    <property type="protein sequence ID" value="GJT62513.1"/>
    <property type="molecule type" value="Genomic_DNA"/>
</dbReference>
<keyword evidence="2" id="KW-1185">Reference proteome</keyword>
<name>A0ABQ5FHJ3_9ASTR</name>
<reference evidence="1" key="1">
    <citation type="journal article" date="2022" name="Int. J. Mol. Sci.">
        <title>Draft Genome of Tanacetum Coccineum: Genomic Comparison of Closely Related Tanacetum-Family Plants.</title>
        <authorList>
            <person name="Yamashiro T."/>
            <person name="Shiraishi A."/>
            <person name="Nakayama K."/>
            <person name="Satake H."/>
        </authorList>
    </citation>
    <scope>NUCLEOTIDE SEQUENCE</scope>
</reference>
<evidence type="ECO:0000313" key="2">
    <source>
        <dbReference type="Proteomes" id="UP001151760"/>
    </source>
</evidence>
<organism evidence="1 2">
    <name type="scientific">Tanacetum coccineum</name>
    <dbReference type="NCBI Taxonomy" id="301880"/>
    <lineage>
        <taxon>Eukaryota</taxon>
        <taxon>Viridiplantae</taxon>
        <taxon>Streptophyta</taxon>
        <taxon>Embryophyta</taxon>
        <taxon>Tracheophyta</taxon>
        <taxon>Spermatophyta</taxon>
        <taxon>Magnoliopsida</taxon>
        <taxon>eudicotyledons</taxon>
        <taxon>Gunneridae</taxon>
        <taxon>Pentapetalae</taxon>
        <taxon>asterids</taxon>
        <taxon>campanulids</taxon>
        <taxon>Asterales</taxon>
        <taxon>Asteraceae</taxon>
        <taxon>Asteroideae</taxon>
        <taxon>Anthemideae</taxon>
        <taxon>Anthemidinae</taxon>
        <taxon>Tanacetum</taxon>
    </lineage>
</organism>
<comment type="caution">
    <text evidence="1">The sequence shown here is derived from an EMBL/GenBank/DDBJ whole genome shotgun (WGS) entry which is preliminary data.</text>
</comment>
<reference evidence="1" key="2">
    <citation type="submission" date="2022-01" db="EMBL/GenBank/DDBJ databases">
        <authorList>
            <person name="Yamashiro T."/>
            <person name="Shiraishi A."/>
            <person name="Satake H."/>
            <person name="Nakayama K."/>
        </authorList>
    </citation>
    <scope>NUCLEOTIDE SEQUENCE</scope>
</reference>
<protein>
    <submittedName>
        <fullName evidence="1">Uncharacterized protein</fullName>
    </submittedName>
</protein>
<dbReference type="Proteomes" id="UP001151760">
    <property type="component" value="Unassembled WGS sequence"/>
</dbReference>
<accession>A0ABQ5FHJ3</accession>